<protein>
    <submittedName>
        <fullName evidence="5">Adenylate cyclase</fullName>
    </submittedName>
</protein>
<gene>
    <name evidence="5" type="ORF">LNKW23_37290</name>
</gene>
<dbReference type="InterPro" id="IPR005158">
    <property type="entry name" value="BTAD"/>
</dbReference>
<evidence type="ECO:0000259" key="4">
    <source>
        <dbReference type="SMART" id="SM01043"/>
    </source>
</evidence>
<dbReference type="InterPro" id="IPR011990">
    <property type="entry name" value="TPR-like_helical_dom_sf"/>
</dbReference>
<dbReference type="RefSeq" id="WP_285673553.1">
    <property type="nucleotide sequence ID" value="NZ_BSYI01000037.1"/>
</dbReference>
<feature type="region of interest" description="Disordered" evidence="3">
    <location>
        <begin position="258"/>
        <end position="278"/>
    </location>
</feature>
<dbReference type="Gene3D" id="1.25.40.10">
    <property type="entry name" value="Tetratricopeptide repeat domain"/>
    <property type="match status" value="2"/>
</dbReference>
<reference evidence="5 6" key="1">
    <citation type="submission" date="2023-04" db="EMBL/GenBank/DDBJ databases">
        <title>Marinoamorphus aggregata gen. nov., sp. Nov., isolate from tissue of brittle star Ophioplocus japonicus.</title>
        <authorList>
            <person name="Kawano K."/>
            <person name="Sawayama S."/>
            <person name="Nakagawa S."/>
        </authorList>
    </citation>
    <scope>NUCLEOTIDE SEQUENCE [LARGE SCALE GENOMIC DNA]</scope>
    <source>
        <strain evidence="5 6">NKW23</strain>
    </source>
</reference>
<evidence type="ECO:0000313" key="6">
    <source>
        <dbReference type="Proteomes" id="UP001239909"/>
    </source>
</evidence>
<sequence length="672" mass="74080">METEPRSVDAPDRLSRSTGYTVRLLGKVDLIHCGAPRRLPRSRKVKALLGYLAMSPKPVLRSRLCDLLWDRVSDPRAELRWALSKLRRIFGEHSSAVVAEGDWVSFDRAAVTVDALQFLDLVARLNPTATIAELNAADAQYAGEFFGDLQGSLPPRFDAWLTGQRAMLAAEHRSVLERMVAALGLTAPARMQALRRLIACWQFDDGAHIALLRSLVACREIGEAKRHLEATRRAYREEGINEDGLLRAWHDMRRQVAARGREASDRHPERASPDAPPDGRIPLIAVAPFGAGDPDAQVVANSLAHDVTVGIARLRSPFVLAPSSALALADRGLSLTEIARSVRADYALAGEIARIGPKLCVDLDLMAVETDRLIWSDRIAFHHERAPEVTNDVAVRITAALAAEIEVNECHRAFQKPVATLTAWQAHHRGLWHLHRFTRADNDMAIGFFNRAASLDPVLARNFAGLSYAHWMNAFAFRPAERARELRHALDAASRGLHADPKDPAALWSMSRALWMSNDEAAASRTIDQAIDLSPSFALARHSRSFCECQTGDPKRAIEDSRIAERLSPFDPWRYAMHGVQALANLRLGNRAEAVEAALSLTSMPNAHVQARGLAALVMAACGELADARREIAVVRTLRPSYRLGDFFCAYHVSGDLQSLFGRVAPRIGLPS</sequence>
<dbReference type="InterPro" id="IPR051677">
    <property type="entry name" value="AfsR-DnrI-RedD_regulator"/>
</dbReference>
<feature type="domain" description="Bacterial transcriptional activator" evidence="4">
    <location>
        <begin position="113"/>
        <end position="253"/>
    </location>
</feature>
<keyword evidence="1" id="KW-0805">Transcription regulation</keyword>
<evidence type="ECO:0000256" key="2">
    <source>
        <dbReference type="ARBA" id="ARBA00023163"/>
    </source>
</evidence>
<evidence type="ECO:0000313" key="5">
    <source>
        <dbReference type="EMBL" id="GMG84513.1"/>
    </source>
</evidence>
<organism evidence="5 6">
    <name type="scientific">Paralimibaculum aggregatum</name>
    <dbReference type="NCBI Taxonomy" id="3036245"/>
    <lineage>
        <taxon>Bacteria</taxon>
        <taxon>Pseudomonadati</taxon>
        <taxon>Pseudomonadota</taxon>
        <taxon>Alphaproteobacteria</taxon>
        <taxon>Rhodobacterales</taxon>
        <taxon>Paracoccaceae</taxon>
        <taxon>Paralimibaculum</taxon>
    </lineage>
</organism>
<dbReference type="EMBL" id="BSYI01000037">
    <property type="protein sequence ID" value="GMG84513.1"/>
    <property type="molecule type" value="Genomic_DNA"/>
</dbReference>
<dbReference type="SUPFAM" id="SSF48452">
    <property type="entry name" value="TPR-like"/>
    <property type="match status" value="1"/>
</dbReference>
<accession>A0ABQ6LMV5</accession>
<dbReference type="Proteomes" id="UP001239909">
    <property type="component" value="Unassembled WGS sequence"/>
</dbReference>
<dbReference type="PANTHER" id="PTHR35807:SF1">
    <property type="entry name" value="TRANSCRIPTIONAL REGULATOR REDD"/>
    <property type="match status" value="1"/>
</dbReference>
<dbReference type="InterPro" id="IPR036388">
    <property type="entry name" value="WH-like_DNA-bd_sf"/>
</dbReference>
<comment type="caution">
    <text evidence="5">The sequence shown here is derived from an EMBL/GenBank/DDBJ whole genome shotgun (WGS) entry which is preliminary data.</text>
</comment>
<dbReference type="SMART" id="SM01043">
    <property type="entry name" value="BTAD"/>
    <property type="match status" value="1"/>
</dbReference>
<keyword evidence="6" id="KW-1185">Reference proteome</keyword>
<dbReference type="PANTHER" id="PTHR35807">
    <property type="entry name" value="TRANSCRIPTIONAL REGULATOR REDD-RELATED"/>
    <property type="match status" value="1"/>
</dbReference>
<proteinExistence type="predicted"/>
<keyword evidence="2" id="KW-0804">Transcription</keyword>
<evidence type="ECO:0000256" key="1">
    <source>
        <dbReference type="ARBA" id="ARBA00023015"/>
    </source>
</evidence>
<dbReference type="Gene3D" id="1.10.10.10">
    <property type="entry name" value="Winged helix-like DNA-binding domain superfamily/Winged helix DNA-binding domain"/>
    <property type="match status" value="1"/>
</dbReference>
<name>A0ABQ6LMV5_9RHOB</name>
<evidence type="ECO:0000256" key="3">
    <source>
        <dbReference type="SAM" id="MobiDB-lite"/>
    </source>
</evidence>
<feature type="compositionally biased region" description="Basic and acidic residues" evidence="3">
    <location>
        <begin position="258"/>
        <end position="272"/>
    </location>
</feature>